<dbReference type="AlphaFoldDB" id="A0A2W5TAP3"/>
<keyword evidence="5" id="KW-0472">Membrane</keyword>
<dbReference type="InterPro" id="IPR019734">
    <property type="entry name" value="TPR_rpt"/>
</dbReference>
<evidence type="ECO:0008006" key="8">
    <source>
        <dbReference type="Google" id="ProtNLM"/>
    </source>
</evidence>
<dbReference type="SUPFAM" id="SSF48452">
    <property type="entry name" value="TPR-like"/>
    <property type="match status" value="4"/>
</dbReference>
<keyword evidence="2 3" id="KW-0802">TPR repeat</keyword>
<dbReference type="PANTHER" id="PTHR45586">
    <property type="entry name" value="TPR REPEAT-CONTAINING PROTEIN PA4667"/>
    <property type="match status" value="1"/>
</dbReference>
<keyword evidence="1" id="KW-0677">Repeat</keyword>
<keyword evidence="5" id="KW-1133">Transmembrane helix</keyword>
<feature type="transmembrane region" description="Helical" evidence="5">
    <location>
        <begin position="412"/>
        <end position="434"/>
    </location>
</feature>
<name>A0A2W5TAP3_9BACT</name>
<sequence length="1188" mass="126945">MSKPMVEKYEQLLAQDPTSTVFVELARAYIDRGDNERAIATCQQGVTHHPNSVVGRVLWGKALINAGKAADAMKQFDLAVSIDRENPHAYNLIGEALLRKGLYRSALPILRRAVALQPNDHRIAQWFEQTKQALAGGPAPILGDGPLVQDKPAAPVAQSDDPFAAFAPAKTDPDAQATVLMAAHTTAPVDRSRPPVPTAELPAVAPPPPQDARQTQELPLIAATMEAPDPFASFGTSSDPDTVRGLTSTFDALGSSGAFTGNGPQSPQVDDEPSVVVQGVALEDPAPVPAPSGPRAGGPPVLQAVPAAAPPPPANNLLEDVVSTQSELPTSEFQMPGMIQTPLHTAGAAPRSSGGLLDDIPDEIMEPPSAVVAPSVQFNTQATEAIAKEYERELRAKLEVTKQKKTFFQAHGLKVAVVAVLVVLVGGLGGSFVYTRVKNQGETLDTSIAKGLSAVNADTKEQYGAAVKALEQAIKMDDSNTEAAALNGYARAMLFAENGGTAADRDAAIAAFAQPSVRNARPDLALVVDYLTAEDAGRSAARQQLLGSNLEKGAVQAQAGRIFLADKKYDDALARLKKATELDPRNTRALVALGDYYLAFEDWDSALEMLSRAESLSKFHPARVIGHAEARLELGRELPEALNDLEGLPGSAEIPAALAGRYALMLGRAQSANGKHEEALKTLSEAQPKYTDLSLQYAMALGDAQRAAGQMAAAQKSFEEALKLAPKSESAREGLGRVLLARSREKELTDRLRADKDARKVALLRGIAYYRLGDPKKARAELQTTQTNGKYPAEAAVYLALIDAQEEGSGDKAVETLERFAGSLKRNKATVQVALARVYMQKGALDKARTQLEDAAKDPQDYEGNALLGELLLKAGVPPDVAIEPLQRAVERNGSHAPSRHLLTRVLLQLGKVPEAVKQIEAWTLDNPSLELVWRDAALVYLQAGRIKDSANAMSKVSDKVDDIEWCRTKAQIEFARADGRAAMAALEKANKLNPKDAETFCEIGNAFVRQGNNDTAGAAYGAATREDPRSICGLAGPLFARPAKGSKSKELINGLLGRSTNAWEKGWLLSTLARIQLLDNDAGGARESVEEALKEAPFHPAVWFANGEVFKREKNDAKAIEAWGKAAEFDGSWSQVRLAYADALARQGGGALPQAITQYEAVLVIDQNEGDLARVKKTIATLKKQLP</sequence>
<accession>A0A2W5TAP3</accession>
<proteinExistence type="predicted"/>
<gene>
    <name evidence="6" type="ORF">DI536_16745</name>
</gene>
<dbReference type="Pfam" id="PF13176">
    <property type="entry name" value="TPR_7"/>
    <property type="match status" value="1"/>
</dbReference>
<feature type="region of interest" description="Disordered" evidence="4">
    <location>
        <begin position="284"/>
        <end position="317"/>
    </location>
</feature>
<feature type="region of interest" description="Disordered" evidence="4">
    <location>
        <begin position="187"/>
        <end position="212"/>
    </location>
</feature>
<dbReference type="Gene3D" id="1.25.40.10">
    <property type="entry name" value="Tetratricopeptide repeat domain"/>
    <property type="match status" value="6"/>
</dbReference>
<dbReference type="SMART" id="SM00028">
    <property type="entry name" value="TPR"/>
    <property type="match status" value="14"/>
</dbReference>
<dbReference type="Pfam" id="PF14559">
    <property type="entry name" value="TPR_19"/>
    <property type="match status" value="1"/>
</dbReference>
<evidence type="ECO:0000313" key="7">
    <source>
        <dbReference type="Proteomes" id="UP000249061"/>
    </source>
</evidence>
<evidence type="ECO:0000256" key="2">
    <source>
        <dbReference type="ARBA" id="ARBA00022803"/>
    </source>
</evidence>
<organism evidence="6 7">
    <name type="scientific">Archangium gephyra</name>
    <dbReference type="NCBI Taxonomy" id="48"/>
    <lineage>
        <taxon>Bacteria</taxon>
        <taxon>Pseudomonadati</taxon>
        <taxon>Myxococcota</taxon>
        <taxon>Myxococcia</taxon>
        <taxon>Myxococcales</taxon>
        <taxon>Cystobacterineae</taxon>
        <taxon>Archangiaceae</taxon>
        <taxon>Archangium</taxon>
    </lineage>
</organism>
<feature type="repeat" description="TPR" evidence="3">
    <location>
        <begin position="587"/>
        <end position="620"/>
    </location>
</feature>
<feature type="repeat" description="TPR" evidence="3">
    <location>
        <begin position="19"/>
        <end position="52"/>
    </location>
</feature>
<evidence type="ECO:0000256" key="5">
    <source>
        <dbReference type="SAM" id="Phobius"/>
    </source>
</evidence>
<dbReference type="PANTHER" id="PTHR45586:SF14">
    <property type="entry name" value="TETRATRICOPEPTIDE TPR_2 REPEAT PROTEIN"/>
    <property type="match status" value="1"/>
</dbReference>
<feature type="repeat" description="TPR" evidence="3">
    <location>
        <begin position="998"/>
        <end position="1031"/>
    </location>
</feature>
<feature type="compositionally biased region" description="Low complexity" evidence="4">
    <location>
        <begin position="298"/>
        <end position="307"/>
    </location>
</feature>
<evidence type="ECO:0000256" key="3">
    <source>
        <dbReference type="PROSITE-ProRule" id="PRU00339"/>
    </source>
</evidence>
<evidence type="ECO:0000313" key="6">
    <source>
        <dbReference type="EMBL" id="PZR11972.1"/>
    </source>
</evidence>
<dbReference type="InterPro" id="IPR011990">
    <property type="entry name" value="TPR-like_helical_dom_sf"/>
</dbReference>
<comment type="caution">
    <text evidence="6">The sequence shown here is derived from an EMBL/GenBank/DDBJ whole genome shotgun (WGS) entry which is preliminary data.</text>
</comment>
<dbReference type="InterPro" id="IPR051012">
    <property type="entry name" value="CellSynth/LPSAsmb/PSIAsmb"/>
</dbReference>
<keyword evidence="5" id="KW-0812">Transmembrane</keyword>
<evidence type="ECO:0000256" key="4">
    <source>
        <dbReference type="SAM" id="MobiDB-lite"/>
    </source>
</evidence>
<dbReference type="EMBL" id="QFQP01000013">
    <property type="protein sequence ID" value="PZR11972.1"/>
    <property type="molecule type" value="Genomic_DNA"/>
</dbReference>
<feature type="repeat" description="TPR" evidence="3">
    <location>
        <begin position="87"/>
        <end position="120"/>
    </location>
</feature>
<dbReference type="Proteomes" id="UP000249061">
    <property type="component" value="Unassembled WGS sequence"/>
</dbReference>
<dbReference type="Pfam" id="PF13432">
    <property type="entry name" value="TPR_16"/>
    <property type="match status" value="3"/>
</dbReference>
<reference evidence="6 7" key="1">
    <citation type="submission" date="2017-08" db="EMBL/GenBank/DDBJ databases">
        <title>Infants hospitalized years apart are colonized by the same room-sourced microbial strains.</title>
        <authorList>
            <person name="Brooks B."/>
            <person name="Olm M.R."/>
            <person name="Firek B.A."/>
            <person name="Baker R."/>
            <person name="Thomas B.C."/>
            <person name="Morowitz M.J."/>
            <person name="Banfield J.F."/>
        </authorList>
    </citation>
    <scope>NUCLEOTIDE SEQUENCE [LARGE SCALE GENOMIC DNA]</scope>
    <source>
        <strain evidence="6">S2_003_000_R2_14</strain>
    </source>
</reference>
<feature type="repeat" description="TPR" evidence="3">
    <location>
        <begin position="553"/>
        <end position="586"/>
    </location>
</feature>
<evidence type="ECO:0000256" key="1">
    <source>
        <dbReference type="ARBA" id="ARBA00022737"/>
    </source>
</evidence>
<dbReference type="PROSITE" id="PS50005">
    <property type="entry name" value="TPR"/>
    <property type="match status" value="6"/>
</dbReference>
<protein>
    <recommendedName>
        <fullName evidence="8">Tetratricopeptide repeat protein</fullName>
    </recommendedName>
</protein>
<feature type="repeat" description="TPR" evidence="3">
    <location>
        <begin position="695"/>
        <end position="728"/>
    </location>
</feature>